<dbReference type="SMART" id="SM00871">
    <property type="entry name" value="AraC_E_bind"/>
    <property type="match status" value="1"/>
</dbReference>
<evidence type="ECO:0000313" key="3">
    <source>
        <dbReference type="Proteomes" id="UP000256977"/>
    </source>
</evidence>
<evidence type="ECO:0000259" key="1">
    <source>
        <dbReference type="SMART" id="SM00871"/>
    </source>
</evidence>
<dbReference type="InterPro" id="IPR010499">
    <property type="entry name" value="AraC_E-bd"/>
</dbReference>
<keyword evidence="3" id="KW-1185">Reference proteome</keyword>
<protein>
    <submittedName>
        <fullName evidence="2">Putative transcriptional regulator YdeE</fullName>
    </submittedName>
</protein>
<dbReference type="InterPro" id="IPR029442">
    <property type="entry name" value="GyrI-like"/>
</dbReference>
<dbReference type="SUPFAM" id="SSF55136">
    <property type="entry name" value="Probable bacterial effector-binding domain"/>
    <property type="match status" value="1"/>
</dbReference>
<dbReference type="Pfam" id="PF06445">
    <property type="entry name" value="GyrI-like"/>
    <property type="match status" value="1"/>
</dbReference>
<evidence type="ECO:0000313" key="2">
    <source>
        <dbReference type="EMBL" id="RED57041.1"/>
    </source>
</evidence>
<sequence>MEQTNDTVIVVKAGYRAIGLKWEGTFAEAGAGGIRRVHEQLQGRLPEIPEPASLTHFYGLSYHAYPGSERFIHYAVVESGDSTGYVPEGMAAVEVPTMSYAKCEHTQGQNIDRSYHNVYDWIARQGYSAFRGEMTHSEIYSMDRDPYDPDPEFTIMIPIEK</sequence>
<feature type="domain" description="AraC effector-binding" evidence="1">
    <location>
        <begin position="5"/>
        <end position="160"/>
    </location>
</feature>
<dbReference type="InterPro" id="IPR011256">
    <property type="entry name" value="Reg_factor_effector_dom_sf"/>
</dbReference>
<dbReference type="Gene3D" id="3.20.80.10">
    <property type="entry name" value="Regulatory factor, effector binding domain"/>
    <property type="match status" value="1"/>
</dbReference>
<comment type="caution">
    <text evidence="2">The sequence shown here is derived from an EMBL/GenBank/DDBJ whole genome shotgun (WGS) entry which is preliminary data.</text>
</comment>
<accession>A0A3D9I5T6</accession>
<dbReference type="AlphaFoldDB" id="A0A3D9I5T6"/>
<dbReference type="RefSeq" id="WP_116064765.1">
    <property type="nucleotide sequence ID" value="NZ_QRDZ01000037.1"/>
</dbReference>
<dbReference type="EMBL" id="QRDZ01000037">
    <property type="protein sequence ID" value="RED57041.1"/>
    <property type="molecule type" value="Genomic_DNA"/>
</dbReference>
<gene>
    <name evidence="2" type="ORF">DFP98_13733</name>
</gene>
<name>A0A3D9I5T6_9BACL</name>
<dbReference type="Proteomes" id="UP000256977">
    <property type="component" value="Unassembled WGS sequence"/>
</dbReference>
<proteinExistence type="predicted"/>
<organism evidence="2 3">
    <name type="scientific">Cohnella phaseoli</name>
    <dbReference type="NCBI Taxonomy" id="456490"/>
    <lineage>
        <taxon>Bacteria</taxon>
        <taxon>Bacillati</taxon>
        <taxon>Bacillota</taxon>
        <taxon>Bacilli</taxon>
        <taxon>Bacillales</taxon>
        <taxon>Paenibacillaceae</taxon>
        <taxon>Cohnella</taxon>
    </lineage>
</organism>
<reference evidence="2 3" key="1">
    <citation type="submission" date="2018-07" db="EMBL/GenBank/DDBJ databases">
        <title>Genomic Encyclopedia of Type Strains, Phase III (KMG-III): the genomes of soil and plant-associated and newly described type strains.</title>
        <authorList>
            <person name="Whitman W."/>
        </authorList>
    </citation>
    <scope>NUCLEOTIDE SEQUENCE [LARGE SCALE GENOMIC DNA]</scope>
    <source>
        <strain evidence="2 3">CECT 7287</strain>
    </source>
</reference>
<dbReference type="OrthoDB" id="2364201at2"/>